<keyword evidence="1" id="KW-1133">Transmembrane helix</keyword>
<dbReference type="RefSeq" id="YP_009058849.1">
    <property type="nucleotide sequence ID" value="NC_024882.1"/>
</dbReference>
<name>A0A0U1XA00_BRAEX</name>
<reference evidence="2" key="1">
    <citation type="journal article" date="2014" name="Mitochondrial DNA">
        <title>The F type mitochondrial genome of the scorched mussel: Brachidontes exustus, (Mytiloida, Mytilidae).</title>
        <authorList>
            <person name="Bennett K.F."/>
            <person name="Bailey A.W."/>
            <person name="Brambert D.J."/>
            <person name="Ferhati E.W."/>
            <person name="Karson C.A."/>
            <person name="Nafasat U."/>
            <person name="Wadleigh J.K."/>
            <person name="Wright A.H."/>
        </authorList>
    </citation>
    <scope>NUCLEOTIDE SEQUENCE</scope>
    <source>
        <tissue evidence="2">Muscle</tissue>
    </source>
</reference>
<keyword evidence="1" id="KW-0472">Membrane</keyword>
<dbReference type="EMBL" id="KM233636">
    <property type="protein sequence ID" value="AIM58702.1"/>
    <property type="molecule type" value="Genomic_DNA"/>
</dbReference>
<keyword evidence="1" id="KW-0812">Transmembrane</keyword>
<accession>A0A0U1XA00</accession>
<geneLocation type="mitochondrion" evidence="2"/>
<evidence type="ECO:0000313" key="2">
    <source>
        <dbReference type="EMBL" id="AIM58702.1"/>
    </source>
</evidence>
<proteinExistence type="predicted"/>
<feature type="transmembrane region" description="Helical" evidence="1">
    <location>
        <begin position="6"/>
        <end position="27"/>
    </location>
</feature>
<dbReference type="GeneID" id="20357284"/>
<organism evidence="2">
    <name type="scientific">Brachidontes exustus</name>
    <name type="common">Scorched mussel</name>
    <name type="synonym">Mytilus exustus</name>
    <dbReference type="NCBI Taxonomy" id="40254"/>
    <lineage>
        <taxon>Eukaryota</taxon>
        <taxon>Metazoa</taxon>
        <taxon>Spiralia</taxon>
        <taxon>Lophotrochozoa</taxon>
        <taxon>Mollusca</taxon>
        <taxon>Bivalvia</taxon>
        <taxon>Autobranchia</taxon>
        <taxon>Pteriomorphia</taxon>
        <taxon>Mytilida</taxon>
        <taxon>Mytiloidea</taxon>
        <taxon>Mytilidae</taxon>
        <taxon>Brachidontinae</taxon>
        <taxon>Brachidontes</taxon>
    </lineage>
</organism>
<dbReference type="CTD" id="4509"/>
<sequence>MFGSYFWFVLFMMFCLVFTVVEICLWWNKEEKVYFDF</sequence>
<gene>
    <name evidence="2" type="primary">ATP8</name>
</gene>
<keyword evidence="2" id="KW-0496">Mitochondrion</keyword>
<protein>
    <submittedName>
        <fullName evidence="2">ATP synthase F0 subunit 8</fullName>
    </submittedName>
</protein>
<evidence type="ECO:0000256" key="1">
    <source>
        <dbReference type="SAM" id="Phobius"/>
    </source>
</evidence>
<dbReference type="AlphaFoldDB" id="A0A0U1XA00"/>